<organism evidence="2 3">
    <name type="scientific">Polyangium sorediatum</name>
    <dbReference type="NCBI Taxonomy" id="889274"/>
    <lineage>
        <taxon>Bacteria</taxon>
        <taxon>Pseudomonadati</taxon>
        <taxon>Myxococcota</taxon>
        <taxon>Polyangia</taxon>
        <taxon>Polyangiales</taxon>
        <taxon>Polyangiaceae</taxon>
        <taxon>Polyangium</taxon>
    </lineage>
</organism>
<comment type="caution">
    <text evidence="2">The sequence shown here is derived from an EMBL/GenBank/DDBJ whole genome shotgun (WGS) entry which is preliminary data.</text>
</comment>
<keyword evidence="3" id="KW-1185">Reference proteome</keyword>
<evidence type="ECO:0008006" key="4">
    <source>
        <dbReference type="Google" id="ProtNLM"/>
    </source>
</evidence>
<accession>A0ABT6P7A9</accession>
<evidence type="ECO:0000256" key="1">
    <source>
        <dbReference type="SAM" id="SignalP"/>
    </source>
</evidence>
<protein>
    <recommendedName>
        <fullName evidence="4">Lipoprotein</fullName>
    </recommendedName>
</protein>
<feature type="signal peptide" evidence="1">
    <location>
        <begin position="1"/>
        <end position="19"/>
    </location>
</feature>
<feature type="chain" id="PRO_5045293092" description="Lipoprotein" evidence="1">
    <location>
        <begin position="20"/>
        <end position="170"/>
    </location>
</feature>
<keyword evidence="1" id="KW-0732">Signal</keyword>
<evidence type="ECO:0000313" key="3">
    <source>
        <dbReference type="Proteomes" id="UP001160301"/>
    </source>
</evidence>
<sequence length="170" mass="17584">MPVSPSRLVSFALLPALLAAGCGPDEYTCQDEIPTTVTVSPKGPIEVDSTQPDAAPRIDLTGTLQVSGCNRPADSLEIASAKVVDFDDGEKFMDISLRFAGGVEGAPTCDNGVGAYSLVEVVATGVTNGELLSLCGRENVAIETLIKRAGCADTDPATRTSKTLIKVVCP</sequence>
<dbReference type="RefSeq" id="WP_136965026.1">
    <property type="nucleotide sequence ID" value="NZ_JARZHI010000084.1"/>
</dbReference>
<reference evidence="2 3" key="1">
    <citation type="submission" date="2023-04" db="EMBL/GenBank/DDBJ databases">
        <title>The genome sequence of Polyangium sorediatum DSM14670.</title>
        <authorList>
            <person name="Zhang X."/>
        </authorList>
    </citation>
    <scope>NUCLEOTIDE SEQUENCE [LARGE SCALE GENOMIC DNA]</scope>
    <source>
        <strain evidence="2 3">DSM 14670</strain>
    </source>
</reference>
<evidence type="ECO:0000313" key="2">
    <source>
        <dbReference type="EMBL" id="MDI1436506.1"/>
    </source>
</evidence>
<dbReference type="Proteomes" id="UP001160301">
    <property type="component" value="Unassembled WGS sequence"/>
</dbReference>
<dbReference type="EMBL" id="JARZHI010000084">
    <property type="protein sequence ID" value="MDI1436506.1"/>
    <property type="molecule type" value="Genomic_DNA"/>
</dbReference>
<proteinExistence type="predicted"/>
<name>A0ABT6P7A9_9BACT</name>
<dbReference type="PROSITE" id="PS51257">
    <property type="entry name" value="PROKAR_LIPOPROTEIN"/>
    <property type="match status" value="1"/>
</dbReference>
<gene>
    <name evidence="2" type="ORF">QHF89_43775</name>
</gene>